<dbReference type="GO" id="GO:0006261">
    <property type="term" value="P:DNA-templated DNA replication"/>
    <property type="evidence" value="ECO:0007669"/>
    <property type="project" value="TreeGrafter"/>
</dbReference>
<dbReference type="InterPro" id="IPR010372">
    <property type="entry name" value="DNA_pol3_delta_N"/>
</dbReference>
<dbReference type="InterPro" id="IPR008921">
    <property type="entry name" value="DNA_pol3_clamp-load_cplx_C"/>
</dbReference>
<dbReference type="EC" id="2.7.7.7" evidence="1"/>
<evidence type="ECO:0000256" key="4">
    <source>
        <dbReference type="ARBA" id="ARBA00022695"/>
    </source>
</evidence>
<dbReference type="GO" id="GO:0003887">
    <property type="term" value="F:DNA-directed DNA polymerase activity"/>
    <property type="evidence" value="ECO:0007669"/>
    <property type="project" value="UniProtKB-KW"/>
</dbReference>
<gene>
    <name evidence="10" type="ORF">G6N74_22375</name>
</gene>
<keyword evidence="6" id="KW-0239">DNA-directed DNA polymerase</keyword>
<accession>A0A7C9RA72</accession>
<evidence type="ECO:0000256" key="5">
    <source>
        <dbReference type="ARBA" id="ARBA00022705"/>
    </source>
</evidence>
<comment type="caution">
    <text evidence="10">The sequence shown here is derived from an EMBL/GenBank/DDBJ whole genome shotgun (WGS) entry which is preliminary data.</text>
</comment>
<evidence type="ECO:0000313" key="11">
    <source>
        <dbReference type="Proteomes" id="UP000481252"/>
    </source>
</evidence>
<keyword evidence="5" id="KW-0235">DNA replication</keyword>
<comment type="catalytic activity">
    <reaction evidence="8">
        <text>DNA(n) + a 2'-deoxyribonucleoside 5'-triphosphate = DNA(n+1) + diphosphate</text>
        <dbReference type="Rhea" id="RHEA:22508"/>
        <dbReference type="Rhea" id="RHEA-COMP:17339"/>
        <dbReference type="Rhea" id="RHEA-COMP:17340"/>
        <dbReference type="ChEBI" id="CHEBI:33019"/>
        <dbReference type="ChEBI" id="CHEBI:61560"/>
        <dbReference type="ChEBI" id="CHEBI:173112"/>
        <dbReference type="EC" id="2.7.7.7"/>
    </reaction>
</comment>
<proteinExistence type="inferred from homology"/>
<dbReference type="AlphaFoldDB" id="A0A7C9RA72"/>
<protein>
    <recommendedName>
        <fullName evidence="2">DNA polymerase III subunit delta</fullName>
        <ecNumber evidence="1">2.7.7.7</ecNumber>
    </recommendedName>
</protein>
<dbReference type="Gene3D" id="1.20.272.10">
    <property type="match status" value="1"/>
</dbReference>
<keyword evidence="11" id="KW-1185">Reference proteome</keyword>
<dbReference type="Proteomes" id="UP000481252">
    <property type="component" value="Unassembled WGS sequence"/>
</dbReference>
<evidence type="ECO:0000256" key="8">
    <source>
        <dbReference type="ARBA" id="ARBA00049244"/>
    </source>
</evidence>
<dbReference type="RefSeq" id="WP_165120219.1">
    <property type="nucleotide sequence ID" value="NZ_JAAKZG010000011.1"/>
</dbReference>
<evidence type="ECO:0000256" key="1">
    <source>
        <dbReference type="ARBA" id="ARBA00012417"/>
    </source>
</evidence>
<dbReference type="NCBIfam" id="TIGR01128">
    <property type="entry name" value="holA"/>
    <property type="match status" value="1"/>
</dbReference>
<dbReference type="Gene3D" id="1.10.8.60">
    <property type="match status" value="1"/>
</dbReference>
<evidence type="ECO:0000256" key="6">
    <source>
        <dbReference type="ARBA" id="ARBA00022932"/>
    </source>
</evidence>
<evidence type="ECO:0000256" key="2">
    <source>
        <dbReference type="ARBA" id="ARBA00017703"/>
    </source>
</evidence>
<dbReference type="Gene3D" id="3.40.50.300">
    <property type="entry name" value="P-loop containing nucleotide triphosphate hydrolases"/>
    <property type="match status" value="1"/>
</dbReference>
<dbReference type="PANTHER" id="PTHR34388:SF1">
    <property type="entry name" value="DNA POLYMERASE III SUBUNIT DELTA"/>
    <property type="match status" value="1"/>
</dbReference>
<dbReference type="PANTHER" id="PTHR34388">
    <property type="entry name" value="DNA POLYMERASE III SUBUNIT DELTA"/>
    <property type="match status" value="1"/>
</dbReference>
<name>A0A7C9RA72_9HYPH</name>
<dbReference type="InterPro" id="IPR027417">
    <property type="entry name" value="P-loop_NTPase"/>
</dbReference>
<sequence>MAQKKAHEVDSWLARPNPQTAIVLLYGPDRGLVAERARAYAARTELPLDDPFSVVRLDGSEVDKDEGRLLDEARTVPMFSSRRLLWVRNATGQKGLADDVKALCAEPPRDAIILIEAGELKKNAALRTTVEACDWAMALPCYADEAKGIDAVIDEEMQKAGLSLTLEARQALRRNLGGDRLASRGEVQKLALYAMGRKQIELEDVKAMIGDVSGLSFDDAVDAILEGKVEEFDAVFTRHALTGSQSFLLLAAAMRQFQAIHLMRGAMSNGARNAAAIVANARPPIFFSRRKIVENAVERWSGEALSRALARLQEAVLQTRRRPDLSTAIARQALLGIAVESARLFQRARARG</sequence>
<dbReference type="GO" id="GO:0003677">
    <property type="term" value="F:DNA binding"/>
    <property type="evidence" value="ECO:0007669"/>
    <property type="project" value="InterPro"/>
</dbReference>
<evidence type="ECO:0000256" key="3">
    <source>
        <dbReference type="ARBA" id="ARBA00022679"/>
    </source>
</evidence>
<evidence type="ECO:0000256" key="7">
    <source>
        <dbReference type="ARBA" id="ARBA00034754"/>
    </source>
</evidence>
<reference evidence="10 11" key="1">
    <citation type="submission" date="2020-02" db="EMBL/GenBank/DDBJ databases">
        <title>Genome sequence of the type strain CGMCC 1.15528 of Mesorhizobium zhangyense.</title>
        <authorList>
            <person name="Gao J."/>
            <person name="Sun J."/>
        </authorList>
    </citation>
    <scope>NUCLEOTIDE SEQUENCE [LARGE SCALE GENOMIC DNA]</scope>
    <source>
        <strain evidence="10 11">CGMCC 1.15528</strain>
    </source>
</reference>
<keyword evidence="3" id="KW-0808">Transferase</keyword>
<evidence type="ECO:0000313" key="10">
    <source>
        <dbReference type="EMBL" id="NGN43815.1"/>
    </source>
</evidence>
<feature type="domain" description="DNA polymerase III delta N-terminal" evidence="9">
    <location>
        <begin position="24"/>
        <end position="122"/>
    </location>
</feature>
<keyword evidence="4" id="KW-0548">Nucleotidyltransferase</keyword>
<dbReference type="EMBL" id="JAAKZG010000011">
    <property type="protein sequence ID" value="NGN43815.1"/>
    <property type="molecule type" value="Genomic_DNA"/>
</dbReference>
<evidence type="ECO:0000259" key="9">
    <source>
        <dbReference type="Pfam" id="PF06144"/>
    </source>
</evidence>
<comment type="similarity">
    <text evidence="7">Belongs to the DNA polymerase HolA subunit family.</text>
</comment>
<dbReference type="Pfam" id="PF06144">
    <property type="entry name" value="DNA_pol3_delta"/>
    <property type="match status" value="1"/>
</dbReference>
<dbReference type="InterPro" id="IPR005790">
    <property type="entry name" value="DNA_polIII_delta"/>
</dbReference>
<organism evidence="10 11">
    <name type="scientific">Mesorhizobium zhangyense</name>
    <dbReference type="NCBI Taxonomy" id="1776730"/>
    <lineage>
        <taxon>Bacteria</taxon>
        <taxon>Pseudomonadati</taxon>
        <taxon>Pseudomonadota</taxon>
        <taxon>Alphaproteobacteria</taxon>
        <taxon>Hyphomicrobiales</taxon>
        <taxon>Phyllobacteriaceae</taxon>
        <taxon>Mesorhizobium</taxon>
    </lineage>
</organism>
<dbReference type="SUPFAM" id="SSF48019">
    <property type="entry name" value="post-AAA+ oligomerization domain-like"/>
    <property type="match status" value="1"/>
</dbReference>
<dbReference type="GO" id="GO:0009360">
    <property type="term" value="C:DNA polymerase III complex"/>
    <property type="evidence" value="ECO:0007669"/>
    <property type="project" value="InterPro"/>
</dbReference>
<dbReference type="SUPFAM" id="SSF52540">
    <property type="entry name" value="P-loop containing nucleoside triphosphate hydrolases"/>
    <property type="match status" value="1"/>
</dbReference>